<evidence type="ECO:0000256" key="1">
    <source>
        <dbReference type="SAM" id="MobiDB-lite"/>
    </source>
</evidence>
<protein>
    <submittedName>
        <fullName evidence="2">Uncharacterized protein</fullName>
    </submittedName>
</protein>
<organism evidence="2 3">
    <name type="scientific">Jiella endophytica</name>
    <dbReference type="NCBI Taxonomy" id="2558362"/>
    <lineage>
        <taxon>Bacteria</taxon>
        <taxon>Pseudomonadati</taxon>
        <taxon>Pseudomonadota</taxon>
        <taxon>Alphaproteobacteria</taxon>
        <taxon>Hyphomicrobiales</taxon>
        <taxon>Aurantimonadaceae</taxon>
        <taxon>Jiella</taxon>
    </lineage>
</organism>
<gene>
    <name evidence="2" type="ORF">E3C22_15140</name>
</gene>
<dbReference type="RefSeq" id="WP_134762867.1">
    <property type="nucleotide sequence ID" value="NZ_SOZD01000004.1"/>
</dbReference>
<dbReference type="AlphaFoldDB" id="A0A4Y8RGU5"/>
<comment type="caution">
    <text evidence="2">The sequence shown here is derived from an EMBL/GenBank/DDBJ whole genome shotgun (WGS) entry which is preliminary data.</text>
</comment>
<sequence>MVIILLLGALGASPRRDRFAGSLLISDGCLPSKGNRQRLLQLSSRHSTRTRQDIHAGASDRGTELAVTPSLQAPRPRRQLQRLSSINDHLA</sequence>
<reference evidence="2 3" key="1">
    <citation type="submission" date="2019-03" db="EMBL/GenBank/DDBJ databases">
        <title>Jiella endophytica sp. nov., a novel endophytic bacterium isolated from root of Ficus microcarpa Linn. f.</title>
        <authorList>
            <person name="Tuo L."/>
        </authorList>
    </citation>
    <scope>NUCLEOTIDE SEQUENCE [LARGE SCALE GENOMIC DNA]</scope>
    <source>
        <strain evidence="2 3">CBS5Q-3</strain>
    </source>
</reference>
<feature type="region of interest" description="Disordered" evidence="1">
    <location>
        <begin position="43"/>
        <end position="91"/>
    </location>
</feature>
<evidence type="ECO:0000313" key="3">
    <source>
        <dbReference type="Proteomes" id="UP000298179"/>
    </source>
</evidence>
<accession>A0A4Y8RGU5</accession>
<proteinExistence type="predicted"/>
<evidence type="ECO:0000313" key="2">
    <source>
        <dbReference type="EMBL" id="TFF21983.1"/>
    </source>
</evidence>
<keyword evidence="3" id="KW-1185">Reference proteome</keyword>
<name>A0A4Y8RGU5_9HYPH</name>
<dbReference type="Proteomes" id="UP000298179">
    <property type="component" value="Unassembled WGS sequence"/>
</dbReference>
<dbReference type="EMBL" id="SOZD01000004">
    <property type="protein sequence ID" value="TFF21983.1"/>
    <property type="molecule type" value="Genomic_DNA"/>
</dbReference>